<dbReference type="Pfam" id="PF14518">
    <property type="entry name" value="Haem_oxygenas_2"/>
    <property type="match status" value="1"/>
</dbReference>
<sequence length="678" mass="75938">MFTEGCEDCSLSPVPTTPRNPADEERLAYMRMYHKLHNLEDHPDFLPLAQDMLLSLLAEGLSWERQRPDSILSLGSYSLRSLQAFIKNQDEQVATQWEQYITRRGGGGMRELFQTREESYDWIKQRAPLKLVDGAWVGHIHRVSTPYAERHVTKDAWQVMIEEYGDGSLEMHHVHLYSRLVQEAGVCLPPPDSADFIDPRHGMVNTLVWKAAVSQLLMSLFPHDYLPEILGFNMHFELLTLETMKAAKELEEVGMSGYYFFLHISIDNSHSGHTAMAVNSVAKFLRHIESTEGAEAAERAWRRVQAGYCLSSALSCPEFGTSTTSGNEWNQELAEVFKAKALTAGNIHCPSLIKIDGQTLSQWLVPKNFASIESQKRFLAALARLKPWVRAGDSANSRLTHELAWGGRMFGSFTAAEVELVRRWIDNLSNHSPQAYLELLDDLPPLPPASKDIRIHYPVFTPEGFESLDFIHAANYDLITPRSDASTILPQLLPLWFTHQCVLEAFMAVPSKTANPTISAMVRVLRTYNGFASVGAGVAGMDEASKTSTVGLIEMGLHMVEQAGLQQPTSLKEVLEWWPCELSVALLHLSMRPNKNRALLLGLASAFSTLHGAVLRSTLLPPADREVLRSIVWTERQAFKLCAEDERRTAPSGLEYQRGLELGEKAVVGICRLINLHG</sequence>
<feature type="region of interest" description="Disordered" evidence="1">
    <location>
        <begin position="1"/>
        <end position="22"/>
    </location>
</feature>
<protein>
    <submittedName>
        <fullName evidence="2">Uncharacterized protein</fullName>
    </submittedName>
</protein>
<dbReference type="InterPro" id="IPR016084">
    <property type="entry name" value="Haem_Oase-like_multi-hlx"/>
</dbReference>
<reference evidence="2 3" key="1">
    <citation type="submission" date="2016-10" db="EMBL/GenBank/DDBJ databases">
        <title>Genome sequence of the ascomycete fungus Penicillium subrubescens.</title>
        <authorList>
            <person name="De Vries R.P."/>
            <person name="Peng M."/>
            <person name="Dilokpimol A."/>
            <person name="Hilden K."/>
            <person name="Makela M.R."/>
            <person name="Grigoriev I."/>
            <person name="Riley R."/>
            <person name="Granchi Z."/>
        </authorList>
    </citation>
    <scope>NUCLEOTIDE SEQUENCE [LARGE SCALE GENOMIC DNA]</scope>
    <source>
        <strain evidence="2 3">CBS 132785</strain>
    </source>
</reference>
<dbReference type="STRING" id="1316194.A0A1Q5TBE4"/>
<evidence type="ECO:0000313" key="3">
    <source>
        <dbReference type="Proteomes" id="UP000186955"/>
    </source>
</evidence>
<evidence type="ECO:0000313" key="2">
    <source>
        <dbReference type="EMBL" id="OKO97521.1"/>
    </source>
</evidence>
<gene>
    <name evidence="2" type="ORF">PENSUB_10315</name>
</gene>
<comment type="caution">
    <text evidence="2">The sequence shown here is derived from an EMBL/GenBank/DDBJ whole genome shotgun (WGS) entry which is preliminary data.</text>
</comment>
<dbReference type="Gene3D" id="1.20.910.10">
    <property type="entry name" value="Heme oxygenase-like"/>
    <property type="match status" value="1"/>
</dbReference>
<dbReference type="EMBL" id="MNBE01000695">
    <property type="protein sequence ID" value="OKO97521.1"/>
    <property type="molecule type" value="Genomic_DNA"/>
</dbReference>
<name>A0A1Q5TBE4_9EURO</name>
<keyword evidence="3" id="KW-1185">Reference proteome</keyword>
<dbReference type="SMART" id="SM01236">
    <property type="entry name" value="Haem_oxygenase_2"/>
    <property type="match status" value="1"/>
</dbReference>
<dbReference type="AlphaFoldDB" id="A0A1Q5TBE4"/>
<evidence type="ECO:0000256" key="1">
    <source>
        <dbReference type="SAM" id="MobiDB-lite"/>
    </source>
</evidence>
<dbReference type="Proteomes" id="UP000186955">
    <property type="component" value="Unassembled WGS sequence"/>
</dbReference>
<organism evidence="2 3">
    <name type="scientific">Penicillium subrubescens</name>
    <dbReference type="NCBI Taxonomy" id="1316194"/>
    <lineage>
        <taxon>Eukaryota</taxon>
        <taxon>Fungi</taxon>
        <taxon>Dikarya</taxon>
        <taxon>Ascomycota</taxon>
        <taxon>Pezizomycotina</taxon>
        <taxon>Eurotiomycetes</taxon>
        <taxon>Eurotiomycetidae</taxon>
        <taxon>Eurotiales</taxon>
        <taxon>Aspergillaceae</taxon>
        <taxon>Penicillium</taxon>
    </lineage>
</organism>
<proteinExistence type="predicted"/>
<accession>A0A1Q5TBE4</accession>